<sequence>MKLWCCGLVMLVAFLCPLFDVLAFEKSSSDRTNDVTECQKLFAEKKYQEAHVICRALADSGDADSQLILGVMYNFGQGVETNYSEALSWYRKSALQGNAWAQLNLSGIYSIEKWQYKNSKEAIKWARMAAEQGLAPAQYNLAEGYAKGNGVKQDYFEATKWYRKAAEQNDSDAQFKLGVMYLKGEGVTKDYAQAVIWLQKAAENNHVEAQYTLGRVYLQPEMQFNFIEARKWLTMALKAGYEKAEEPLLFIATLAPEDISDWNIDHPEKYIIHSSKENFSYFDSTKVKNTSRGVLAWITVQERINLKQKYVMTALVRCDEFSFAILSGSTYSEDGASSVEIDKINFETPKPDSGFSRLIEKTCSSSVASAEREKIANSVSFGTGWHVSGSYVVTNNHVIDGHSKITLIMSDGTEVPAVVAIKDGVNDLAILKVSDNSKMHLALSLAHLPARIGERVFTIGYPHPTTMGAKPKLTDGTISALSGLKDDPRVYQISVPLQAGNSGGPLINMNGEVVGIVTAKLSAGKMYTATGDLTENVNYAVKSHYLSALLSSVPTGISSSTVSTKESASLADIADEVKDSVMIVIAE</sequence>
<dbReference type="InterPro" id="IPR009003">
    <property type="entry name" value="Peptidase_S1_PA"/>
</dbReference>
<keyword evidence="2" id="KW-0378">Hydrolase</keyword>
<dbReference type="SUPFAM" id="SSF50494">
    <property type="entry name" value="Trypsin-like serine proteases"/>
    <property type="match status" value="1"/>
</dbReference>
<dbReference type="AlphaFoldDB" id="A0A5R9GR47"/>
<reference evidence="2 3" key="1">
    <citation type="journal article" date="2019" name="Appl. Environ. Microbiol.">
        <title>Environmental Evidence and Genomic Insight of Iron-oxidizing Bacteria Preference Towards More Corrosion Resistant Stainless Steel at Higher Salinities.</title>
        <authorList>
            <person name="Garrison C.E."/>
            <person name="Price K.A."/>
            <person name="Field E.K."/>
        </authorList>
    </citation>
    <scope>NUCLEOTIDE SEQUENCE [LARGE SCALE GENOMIC DNA]</scope>
    <source>
        <strain evidence="2 3">P3</strain>
    </source>
</reference>
<keyword evidence="1" id="KW-0732">Signal</keyword>
<dbReference type="InterPro" id="IPR001940">
    <property type="entry name" value="Peptidase_S1C"/>
</dbReference>
<dbReference type="GO" id="GO:0006508">
    <property type="term" value="P:proteolysis"/>
    <property type="evidence" value="ECO:0007669"/>
    <property type="project" value="UniProtKB-KW"/>
</dbReference>
<dbReference type="Proteomes" id="UP000306585">
    <property type="component" value="Unassembled WGS sequence"/>
</dbReference>
<dbReference type="Pfam" id="PF13365">
    <property type="entry name" value="Trypsin_2"/>
    <property type="match status" value="1"/>
</dbReference>
<protein>
    <submittedName>
        <fullName evidence="2">Trypsin-like serine protease</fullName>
    </submittedName>
</protein>
<dbReference type="Pfam" id="PF08238">
    <property type="entry name" value="Sel1"/>
    <property type="match status" value="5"/>
</dbReference>
<accession>A0A5R9GR47</accession>
<dbReference type="Gene3D" id="2.40.10.10">
    <property type="entry name" value="Trypsin-like serine proteases"/>
    <property type="match status" value="2"/>
</dbReference>
<evidence type="ECO:0000313" key="3">
    <source>
        <dbReference type="Proteomes" id="UP000306585"/>
    </source>
</evidence>
<gene>
    <name evidence="2" type="ORF">FEF65_10005</name>
</gene>
<evidence type="ECO:0000256" key="1">
    <source>
        <dbReference type="SAM" id="SignalP"/>
    </source>
</evidence>
<organism evidence="2 3">
    <name type="scientific">Mariprofundus erugo</name>
    <dbReference type="NCBI Taxonomy" id="2528639"/>
    <lineage>
        <taxon>Bacteria</taxon>
        <taxon>Pseudomonadati</taxon>
        <taxon>Pseudomonadota</taxon>
        <taxon>Candidatius Mariprofundia</taxon>
        <taxon>Mariprofundales</taxon>
        <taxon>Mariprofundaceae</taxon>
        <taxon>Mariprofundus</taxon>
    </lineage>
</organism>
<comment type="caution">
    <text evidence="2">The sequence shown here is derived from an EMBL/GenBank/DDBJ whole genome shotgun (WGS) entry which is preliminary data.</text>
</comment>
<dbReference type="SUPFAM" id="SSF81901">
    <property type="entry name" value="HCP-like"/>
    <property type="match status" value="1"/>
</dbReference>
<dbReference type="InterPro" id="IPR043504">
    <property type="entry name" value="Peptidase_S1_PA_chymotrypsin"/>
</dbReference>
<name>A0A5R9GR47_9PROT</name>
<dbReference type="GO" id="GO:0004252">
    <property type="term" value="F:serine-type endopeptidase activity"/>
    <property type="evidence" value="ECO:0007669"/>
    <property type="project" value="InterPro"/>
</dbReference>
<keyword evidence="3" id="KW-1185">Reference proteome</keyword>
<dbReference type="InterPro" id="IPR052945">
    <property type="entry name" value="Mitotic_Regulator"/>
</dbReference>
<dbReference type="InterPro" id="IPR011990">
    <property type="entry name" value="TPR-like_helical_dom_sf"/>
</dbReference>
<dbReference type="RefSeq" id="WP_138239673.1">
    <property type="nucleotide sequence ID" value="NZ_VBRY01000009.1"/>
</dbReference>
<dbReference type="InterPro" id="IPR006597">
    <property type="entry name" value="Sel1-like"/>
</dbReference>
<dbReference type="Gene3D" id="1.25.40.10">
    <property type="entry name" value="Tetratricopeptide repeat domain"/>
    <property type="match status" value="2"/>
</dbReference>
<dbReference type="PANTHER" id="PTHR43628:SF1">
    <property type="entry name" value="CHITIN SYNTHASE REGULATORY FACTOR 2-RELATED"/>
    <property type="match status" value="1"/>
</dbReference>
<dbReference type="PRINTS" id="PR00834">
    <property type="entry name" value="PROTEASES2C"/>
</dbReference>
<feature type="chain" id="PRO_5024329626" evidence="1">
    <location>
        <begin position="24"/>
        <end position="587"/>
    </location>
</feature>
<dbReference type="PANTHER" id="PTHR43628">
    <property type="entry name" value="ACTIVATOR OF C KINASE PROTEIN 1-RELATED"/>
    <property type="match status" value="1"/>
</dbReference>
<proteinExistence type="predicted"/>
<evidence type="ECO:0000313" key="2">
    <source>
        <dbReference type="EMBL" id="TLS66492.1"/>
    </source>
</evidence>
<feature type="signal peptide" evidence="1">
    <location>
        <begin position="1"/>
        <end position="23"/>
    </location>
</feature>
<keyword evidence="2" id="KW-0645">Protease</keyword>
<dbReference type="EMBL" id="VBRY01000009">
    <property type="protein sequence ID" value="TLS66492.1"/>
    <property type="molecule type" value="Genomic_DNA"/>
</dbReference>
<dbReference type="SMART" id="SM00671">
    <property type="entry name" value="SEL1"/>
    <property type="match status" value="5"/>
</dbReference>